<reference evidence="1 2" key="1">
    <citation type="submission" date="2023-05" db="EMBL/GenBank/DDBJ databases">
        <title>Pseudoalteromonas ardens sp. nov., Pseudoalteromonas obscura sp. nov., and Pseudoalteromonas umbrosa sp. nov., isolated from the coral Montipora capitata.</title>
        <authorList>
            <person name="Thomas E.M."/>
            <person name="Smith E.M."/>
            <person name="Papke E."/>
            <person name="Shlafstein M.D."/>
            <person name="Oline D.K."/>
            <person name="Videau P."/>
            <person name="Saw J.H."/>
            <person name="Strangman W.K."/>
            <person name="Ushijima B."/>
        </authorList>
    </citation>
    <scope>NUCLEOTIDE SEQUENCE [LARGE SCALE GENOMIC DNA]</scope>
    <source>
        <strain evidence="1 2">P94</strain>
    </source>
</reference>
<dbReference type="RefSeq" id="WP_284137025.1">
    <property type="nucleotide sequence ID" value="NZ_JASJUT010000003.1"/>
</dbReference>
<proteinExistence type="predicted"/>
<gene>
    <name evidence="1" type="ORF">QNM18_09455</name>
</gene>
<organism evidence="1 2">
    <name type="scientific">Pseudoalteromonas obscura</name>
    <dbReference type="NCBI Taxonomy" id="3048491"/>
    <lineage>
        <taxon>Bacteria</taxon>
        <taxon>Pseudomonadati</taxon>
        <taxon>Pseudomonadota</taxon>
        <taxon>Gammaproteobacteria</taxon>
        <taxon>Alteromonadales</taxon>
        <taxon>Pseudoalteromonadaceae</taxon>
        <taxon>Pseudoalteromonas</taxon>
    </lineage>
</organism>
<name>A0ABT7EJP0_9GAMM</name>
<evidence type="ECO:0008006" key="3">
    <source>
        <dbReference type="Google" id="ProtNLM"/>
    </source>
</evidence>
<comment type="caution">
    <text evidence="1">The sequence shown here is derived from an EMBL/GenBank/DDBJ whole genome shotgun (WGS) entry which is preliminary data.</text>
</comment>
<dbReference type="Proteomes" id="UP001231915">
    <property type="component" value="Unassembled WGS sequence"/>
</dbReference>
<protein>
    <recommendedName>
        <fullName evidence="3">Lipoprotein</fullName>
    </recommendedName>
</protein>
<evidence type="ECO:0000313" key="2">
    <source>
        <dbReference type="Proteomes" id="UP001231915"/>
    </source>
</evidence>
<keyword evidence="2" id="KW-1185">Reference proteome</keyword>
<dbReference type="PROSITE" id="PS51257">
    <property type="entry name" value="PROKAR_LIPOPROTEIN"/>
    <property type="match status" value="1"/>
</dbReference>
<evidence type="ECO:0000313" key="1">
    <source>
        <dbReference type="EMBL" id="MDK2595267.1"/>
    </source>
</evidence>
<dbReference type="EMBL" id="JASJUT010000003">
    <property type="protein sequence ID" value="MDK2595267.1"/>
    <property type="molecule type" value="Genomic_DNA"/>
</dbReference>
<accession>A0ABT7EJP0</accession>
<sequence length="119" mass="13293">MYTRIVLLTISIFFVTACGIKNAGNSSTGFKLFDDVKIQPEQAAKLAEPYLELSSKIKRKNSDIDRSKFGESKVVVSQKGRYYYVVKENYPAKSISFYVKYAVKVHVDTGVVSPPNNGT</sequence>